<dbReference type="AlphaFoldDB" id="A0A1W1W7V6"/>
<reference evidence="2" key="1">
    <citation type="submission" date="2017-04" db="EMBL/GenBank/DDBJ databases">
        <authorList>
            <person name="Varghese N."/>
            <person name="Submissions S."/>
        </authorList>
    </citation>
    <scope>NUCLEOTIDE SEQUENCE [LARGE SCALE GENOMIC DNA]</scope>
    <source>
        <strain evidence="2">DSM 9293</strain>
    </source>
</reference>
<name>A0A1W1W7V6_SULTA</name>
<evidence type="ECO:0000313" key="2">
    <source>
        <dbReference type="Proteomes" id="UP000192660"/>
    </source>
</evidence>
<dbReference type="SUPFAM" id="SSF88713">
    <property type="entry name" value="Glycoside hydrolase/deacetylase"/>
    <property type="match status" value="1"/>
</dbReference>
<gene>
    <name evidence="1" type="ORF">SAMN00768000_0552</name>
</gene>
<dbReference type="Proteomes" id="UP000192660">
    <property type="component" value="Unassembled WGS sequence"/>
</dbReference>
<dbReference type="OrthoDB" id="2079420at2"/>
<evidence type="ECO:0000313" key="1">
    <source>
        <dbReference type="EMBL" id="SMC02366.1"/>
    </source>
</evidence>
<keyword evidence="2" id="KW-1185">Reference proteome</keyword>
<protein>
    <recommendedName>
        <fullName evidence="3">NodB homology domain-containing protein</fullName>
    </recommendedName>
</protein>
<dbReference type="RefSeq" id="WP_020376425.1">
    <property type="nucleotide sequence ID" value="NZ_FWWY01000001.1"/>
</dbReference>
<dbReference type="EMBL" id="FWWY01000001">
    <property type="protein sequence ID" value="SMC02366.1"/>
    <property type="molecule type" value="Genomic_DNA"/>
</dbReference>
<proteinExistence type="predicted"/>
<accession>A0A1W1W7V6</accession>
<dbReference type="STRING" id="28034.BFX07_10125"/>
<organism evidence="1 2">
    <name type="scientific">Sulfobacillus thermosulfidooxidans (strain DSM 9293 / VKM B-1269 / AT-1)</name>
    <dbReference type="NCBI Taxonomy" id="929705"/>
    <lineage>
        <taxon>Bacteria</taxon>
        <taxon>Bacillati</taxon>
        <taxon>Bacillota</taxon>
        <taxon>Clostridia</taxon>
        <taxon>Eubacteriales</taxon>
        <taxon>Clostridiales Family XVII. Incertae Sedis</taxon>
        <taxon>Sulfobacillus</taxon>
    </lineage>
</organism>
<dbReference type="Gene3D" id="3.20.20.370">
    <property type="entry name" value="Glycoside hydrolase/deacetylase"/>
    <property type="match status" value="1"/>
</dbReference>
<evidence type="ECO:0008006" key="3">
    <source>
        <dbReference type="Google" id="ProtNLM"/>
    </source>
</evidence>
<dbReference type="InterPro" id="IPR011330">
    <property type="entry name" value="Glyco_hydro/deAcase_b/a-brl"/>
</dbReference>
<dbReference type="GO" id="GO:0005975">
    <property type="term" value="P:carbohydrate metabolic process"/>
    <property type="evidence" value="ECO:0007669"/>
    <property type="project" value="InterPro"/>
</dbReference>
<sequence length="454" mass="51530">MTLYGLIRFDIEDFVTEESDEALEFVLDVMDEYQMPASYGIVGKKAQSLFAHHQMKTLERLAQKNSVGFHSTSHSEHPTIAEEMAELDYEDGVARFIAREKVGIDMVKDLIKSPVYFTQPGGNWVPQAVDALSLLNMPIFFSDSWNSYLDTARQPMWIEDIVHWSLPVLNPKPFAMKLPDNLDEAIQLIEQAPQDLAPQDAFMVMVHPTELVTTKFWDAVNFELGATNATLRKAPLRCIQDRHEAYEGFRQYIRHIRQIAGIEWIDIASLSGRIQPLTPPALSDPQTLLTIITRYGLGPAIIHDQSYSAADMVVALALLMTGATPGQRLPHVKAPAQWGSQRLFNGQEMSLLGEKLLRQSAHEIVDQVLETGRLPALVRTARDLAIEEWAASAIYHFSTPVGAVSLPLTFLDYVKEPKDLHWDWPIFPPDFHPYPLWQETRRLAWSLKWAQYQS</sequence>